<feature type="transmembrane region" description="Helical" evidence="1">
    <location>
        <begin position="12"/>
        <end position="31"/>
    </location>
</feature>
<accession>A0A542VZ42</accession>
<keyword evidence="1" id="KW-0472">Membrane</keyword>
<gene>
    <name evidence="2" type="ORF">FBY58_0128</name>
</gene>
<protein>
    <submittedName>
        <fullName evidence="2">Uncharacterized protein</fullName>
    </submittedName>
</protein>
<keyword evidence="1" id="KW-0812">Transmembrane</keyword>
<name>A0A542VZ42_ZYMMB</name>
<dbReference type="AlphaFoldDB" id="A0A542VZ42"/>
<reference evidence="2 3" key="1">
    <citation type="submission" date="2019-06" db="EMBL/GenBank/DDBJ databases">
        <title>Genome sequencing of Zymomonas mobilis strains for genetic engineering and biofuel applications.</title>
        <authorList>
            <person name="Teravest M."/>
        </authorList>
    </citation>
    <scope>NUCLEOTIDE SEQUENCE [LARGE SCALE GENOMIC DNA]</scope>
    <source>
        <strain evidence="2 3">AN0101</strain>
    </source>
</reference>
<organism evidence="2 3">
    <name type="scientific">Zymomonas mobilis</name>
    <dbReference type="NCBI Taxonomy" id="542"/>
    <lineage>
        <taxon>Bacteria</taxon>
        <taxon>Pseudomonadati</taxon>
        <taxon>Pseudomonadota</taxon>
        <taxon>Alphaproteobacteria</taxon>
        <taxon>Sphingomonadales</taxon>
        <taxon>Zymomonadaceae</taxon>
        <taxon>Zymomonas</taxon>
    </lineage>
</organism>
<dbReference type="RefSeq" id="WP_141918951.1">
    <property type="nucleotide sequence ID" value="NZ_VFOF01000001.1"/>
</dbReference>
<dbReference type="Proteomes" id="UP000316887">
    <property type="component" value="Unassembled WGS sequence"/>
</dbReference>
<dbReference type="EMBL" id="VFOF01000001">
    <property type="protein sequence ID" value="TQL16592.1"/>
    <property type="molecule type" value="Genomic_DNA"/>
</dbReference>
<evidence type="ECO:0000313" key="2">
    <source>
        <dbReference type="EMBL" id="TQL16592.1"/>
    </source>
</evidence>
<keyword evidence="1" id="KW-1133">Transmembrane helix</keyword>
<proteinExistence type="predicted"/>
<evidence type="ECO:0000313" key="3">
    <source>
        <dbReference type="Proteomes" id="UP000316887"/>
    </source>
</evidence>
<comment type="caution">
    <text evidence="2">The sequence shown here is derived from an EMBL/GenBank/DDBJ whole genome shotgun (WGS) entry which is preliminary data.</text>
</comment>
<sequence>MSNFFSTLLDSKLFSGFWCVVISIIVNFFITKHMKESDQKREYEKEQKRLNKKTILAMNQLCIYYHFIIKEIKKIGEFLEKNNMNQDNTYLINKIKSLGFICNKIILSEDDIFDIVEILGMNRSIHYRELIFNINYVIDLAKSYDKDCNFIIKQAKNGSALIDQEIFKDNPIIILRMNANIRTIHSISNQITEEIINLLSILINSDHFYEKDKEINLPKIDGGFETIKRTAP</sequence>
<evidence type="ECO:0000256" key="1">
    <source>
        <dbReference type="SAM" id="Phobius"/>
    </source>
</evidence>